<dbReference type="InterPro" id="IPR002716">
    <property type="entry name" value="PIN_dom"/>
</dbReference>
<dbReference type="Pfam" id="PF01850">
    <property type="entry name" value="PIN"/>
    <property type="match status" value="1"/>
</dbReference>
<feature type="domain" description="PIN" evidence="1">
    <location>
        <begin position="2"/>
        <end position="60"/>
    </location>
</feature>
<evidence type="ECO:0000259" key="1">
    <source>
        <dbReference type="Pfam" id="PF01850"/>
    </source>
</evidence>
<feature type="non-terminal residue" evidence="2">
    <location>
        <position position="74"/>
    </location>
</feature>
<keyword evidence="4" id="KW-1185">Reference proteome</keyword>
<dbReference type="Gene3D" id="3.40.50.1010">
    <property type="entry name" value="5'-nuclease"/>
    <property type="match status" value="1"/>
</dbReference>
<gene>
    <name evidence="2" type="ORF">JIN85_15365</name>
    <name evidence="3" type="ORF">JIN85_19900</name>
</gene>
<comment type="caution">
    <text evidence="2">The sequence shown here is derived from an EMBL/GenBank/DDBJ whole genome shotgun (WGS) entry which is preliminary data.</text>
</comment>
<dbReference type="InterPro" id="IPR029060">
    <property type="entry name" value="PIN-like_dom_sf"/>
</dbReference>
<evidence type="ECO:0000313" key="3">
    <source>
        <dbReference type="EMBL" id="MBK1884685.1"/>
    </source>
</evidence>
<dbReference type="EMBL" id="JAENIJ010000074">
    <property type="protein sequence ID" value="MBK1884685.1"/>
    <property type="molecule type" value="Genomic_DNA"/>
</dbReference>
<protein>
    <submittedName>
        <fullName evidence="2">PIN domain-containing protein</fullName>
    </submittedName>
</protein>
<reference evidence="2" key="1">
    <citation type="submission" date="2021-01" db="EMBL/GenBank/DDBJ databases">
        <title>Modified the classification status of verrucomicrobia.</title>
        <authorList>
            <person name="Feng X."/>
        </authorList>
    </citation>
    <scope>NUCLEOTIDE SEQUENCE</scope>
    <source>
        <strain evidence="2">KCTC 22041</strain>
    </source>
</reference>
<dbReference type="RefSeq" id="WP_200272297.1">
    <property type="nucleotide sequence ID" value="NZ_JAENIJ010000027.1"/>
</dbReference>
<sequence length="74" mass="8550">MIILDTNVISELMREVPDERVSSWLTKQKMLNLAITTITIGEIQYGIKRLDRGKRRDRLADHFTGFVAQGFEGR</sequence>
<dbReference type="Proteomes" id="UP000603141">
    <property type="component" value="Unassembled WGS sequence"/>
</dbReference>
<proteinExistence type="predicted"/>
<evidence type="ECO:0000313" key="2">
    <source>
        <dbReference type="EMBL" id="MBK1883796.1"/>
    </source>
</evidence>
<evidence type="ECO:0000313" key="4">
    <source>
        <dbReference type="Proteomes" id="UP000603141"/>
    </source>
</evidence>
<name>A0A934S6Y7_9BACT</name>
<accession>A0A934S6Y7</accession>
<dbReference type="AlphaFoldDB" id="A0A934S6Y7"/>
<organism evidence="2 4">
    <name type="scientific">Luteolibacter pohnpeiensis</name>
    <dbReference type="NCBI Taxonomy" id="454153"/>
    <lineage>
        <taxon>Bacteria</taxon>
        <taxon>Pseudomonadati</taxon>
        <taxon>Verrucomicrobiota</taxon>
        <taxon>Verrucomicrobiia</taxon>
        <taxon>Verrucomicrobiales</taxon>
        <taxon>Verrucomicrobiaceae</taxon>
        <taxon>Luteolibacter</taxon>
    </lineage>
</organism>
<dbReference type="EMBL" id="JAENIJ010000027">
    <property type="protein sequence ID" value="MBK1883796.1"/>
    <property type="molecule type" value="Genomic_DNA"/>
</dbReference>
<dbReference type="SUPFAM" id="SSF88723">
    <property type="entry name" value="PIN domain-like"/>
    <property type="match status" value="1"/>
</dbReference>